<keyword evidence="2" id="KW-1185">Reference proteome</keyword>
<organism evidence="1 2">
    <name type="scientific">Solidesulfovibrio magneticus (strain ATCC 700980 / DSM 13731 / RS-1)</name>
    <name type="common">Desulfovibrio magneticus</name>
    <dbReference type="NCBI Taxonomy" id="573370"/>
    <lineage>
        <taxon>Bacteria</taxon>
        <taxon>Pseudomonadati</taxon>
        <taxon>Thermodesulfobacteriota</taxon>
        <taxon>Desulfovibrionia</taxon>
        <taxon>Desulfovibrionales</taxon>
        <taxon>Desulfovibrionaceae</taxon>
        <taxon>Solidesulfovibrio</taxon>
    </lineage>
</organism>
<dbReference type="HOGENOM" id="CLU_825689_0_0_7"/>
<reference evidence="1 2" key="1">
    <citation type="journal article" date="2009" name="Genome Res.">
        <title>Whole genome sequence of Desulfovibrio magneticus strain RS-1 revealed common gene clusters in magnetotactic bacteria.</title>
        <authorList>
            <person name="Nakazawa H."/>
            <person name="Arakaki A."/>
            <person name="Narita-Yamada S."/>
            <person name="Yashiro I."/>
            <person name="Jinno K."/>
            <person name="Aoki N."/>
            <person name="Tsuruyama A."/>
            <person name="Okamura Y."/>
            <person name="Tanikawa S."/>
            <person name="Fujita N."/>
            <person name="Takeyama H."/>
            <person name="Matsunaga T."/>
        </authorList>
    </citation>
    <scope>NUCLEOTIDE SEQUENCE [LARGE SCALE GENOMIC DNA]</scope>
    <source>
        <strain evidence="2">ATCC 700980 / DSM 13731 / RS-1</strain>
    </source>
</reference>
<accession>C4XJJ1</accession>
<dbReference type="STRING" id="573370.DMR_32500"/>
<sequence>MGDEINQNIIFPFYLNERTGNTSFIDGILTKLFLGNAKNKDSNQINERSLACKIINEYTNDIEQILYSKALAPMTEYILEGLSAISDTTSIQGISLKTTFTYLKDTLLNDERPKDDVVDALGELLQTDTTYTAHIGLLKFYGLDPKTIKIYFEKINNLQDNEKLKACFSSIGIFGMRFIIINYLITQFTSKIERERHFDFRIFGEIFALYVTHVTDLPASIESLSTESLMQIMLRTVFHDGIIFREWQFYAERSIRAMSTHGKSHTMRETSKKKKEQPLFHAAQIIFEKLKSPDNNKSLSELADDVRKSAGFEEYNLGKRRIEDEVRKLKKKQKQP</sequence>
<proteinExistence type="predicted"/>
<evidence type="ECO:0000313" key="2">
    <source>
        <dbReference type="Proteomes" id="UP000009071"/>
    </source>
</evidence>
<evidence type="ECO:0000313" key="1">
    <source>
        <dbReference type="EMBL" id="BAH76741.1"/>
    </source>
</evidence>
<dbReference type="AlphaFoldDB" id="C4XJJ1"/>
<dbReference type="OrthoDB" id="5443160at2"/>
<dbReference type="RefSeq" id="WP_015861893.1">
    <property type="nucleotide sequence ID" value="NC_012796.1"/>
</dbReference>
<protein>
    <submittedName>
        <fullName evidence="1">Uncharacterized protein</fullName>
    </submittedName>
</protein>
<gene>
    <name evidence="1" type="ordered locus">DMR_32500</name>
</gene>
<dbReference type="EMBL" id="AP010904">
    <property type="protein sequence ID" value="BAH76741.1"/>
    <property type="molecule type" value="Genomic_DNA"/>
</dbReference>
<dbReference type="KEGG" id="dma:DMR_32500"/>
<dbReference type="Proteomes" id="UP000009071">
    <property type="component" value="Chromosome"/>
</dbReference>
<name>C4XJJ1_SOLM1</name>